<dbReference type="PANTHER" id="PTHR43712:SF15">
    <property type="entry name" value="MONODICTYPHENONE CLUSTER TRANSCRIPTIONAL COACTIVATOR MDPA"/>
    <property type="match status" value="1"/>
</dbReference>
<dbReference type="EMBL" id="ML992688">
    <property type="protein sequence ID" value="KAF2209141.1"/>
    <property type="molecule type" value="Genomic_DNA"/>
</dbReference>
<keyword evidence="2" id="KW-1185">Reference proteome</keyword>
<evidence type="ECO:0000313" key="2">
    <source>
        <dbReference type="Proteomes" id="UP000799539"/>
    </source>
</evidence>
<dbReference type="OrthoDB" id="2410195at2759"/>
<dbReference type="Gene3D" id="1.10.10.10">
    <property type="entry name" value="Winged helix-like DNA-binding domain superfamily/Winged helix DNA-binding domain"/>
    <property type="match status" value="1"/>
</dbReference>
<evidence type="ECO:0008006" key="3">
    <source>
        <dbReference type="Google" id="ProtNLM"/>
    </source>
</evidence>
<name>A0A6A6F8B0_9PEZI</name>
<dbReference type="Gene3D" id="3.40.50.150">
    <property type="entry name" value="Vaccinia Virus protein VP39"/>
    <property type="match status" value="1"/>
</dbReference>
<accession>A0A6A6F8B0</accession>
<proteinExistence type="predicted"/>
<dbReference type="InterPro" id="IPR036388">
    <property type="entry name" value="WH-like_DNA-bd_sf"/>
</dbReference>
<sequence>MTDAPETFLWEIIKQAQLLACLKWLSKFEILAIVPAQGQVSYQDAADLADVSVEQLSRIVRFTATSGFLRETESGMLAHSRLSTEFAEKSSLLDATSFICDTAVPTSLRMADATRRNAVSQHSQHCAFQFVSPQSVSLQRACEDKPRLQRELAAFQSIQDTLIDQSTADVLLSSDWAKLRVATVVEVGARSTSTAYALAQKAPELHVIVQLREDAARQQSGPKDIALLRQTAEGRVEVQERLPGSPQTIQDAAVYVLHFPGPSLTAPFSSLREHILRDLRVHFNVLRTNRSATLILVVRLLPDPAQHNDPDREAAARVQDLLLMQMANEREWDLQLLMELLDEVSDATGRMVITHNHSSREKHAAVVLEVQIRPRSTNGLRVLGTL</sequence>
<gene>
    <name evidence="1" type="ORF">CERZMDRAFT_100658</name>
</gene>
<dbReference type="AlphaFoldDB" id="A0A6A6F8B0"/>
<evidence type="ECO:0000313" key="1">
    <source>
        <dbReference type="EMBL" id="KAF2209141.1"/>
    </source>
</evidence>
<dbReference type="InterPro" id="IPR029063">
    <property type="entry name" value="SAM-dependent_MTases_sf"/>
</dbReference>
<dbReference type="InterPro" id="IPR036390">
    <property type="entry name" value="WH_DNA-bd_sf"/>
</dbReference>
<dbReference type="SUPFAM" id="SSF46785">
    <property type="entry name" value="Winged helix' DNA-binding domain"/>
    <property type="match status" value="1"/>
</dbReference>
<dbReference type="PANTHER" id="PTHR43712">
    <property type="entry name" value="PUTATIVE (AFU_ORTHOLOGUE AFUA_4G14580)-RELATED"/>
    <property type="match status" value="1"/>
</dbReference>
<protein>
    <recommendedName>
        <fullName evidence="3">O-methyltransferase domain-containing protein</fullName>
    </recommendedName>
</protein>
<organism evidence="1 2">
    <name type="scientific">Cercospora zeae-maydis SCOH1-5</name>
    <dbReference type="NCBI Taxonomy" id="717836"/>
    <lineage>
        <taxon>Eukaryota</taxon>
        <taxon>Fungi</taxon>
        <taxon>Dikarya</taxon>
        <taxon>Ascomycota</taxon>
        <taxon>Pezizomycotina</taxon>
        <taxon>Dothideomycetes</taxon>
        <taxon>Dothideomycetidae</taxon>
        <taxon>Mycosphaerellales</taxon>
        <taxon>Mycosphaerellaceae</taxon>
        <taxon>Cercospora</taxon>
    </lineage>
</organism>
<dbReference type="Proteomes" id="UP000799539">
    <property type="component" value="Unassembled WGS sequence"/>
</dbReference>
<reference evidence="1" key="1">
    <citation type="journal article" date="2020" name="Stud. Mycol.">
        <title>101 Dothideomycetes genomes: a test case for predicting lifestyles and emergence of pathogens.</title>
        <authorList>
            <person name="Haridas S."/>
            <person name="Albert R."/>
            <person name="Binder M."/>
            <person name="Bloem J."/>
            <person name="Labutti K."/>
            <person name="Salamov A."/>
            <person name="Andreopoulos B."/>
            <person name="Baker S."/>
            <person name="Barry K."/>
            <person name="Bills G."/>
            <person name="Bluhm B."/>
            <person name="Cannon C."/>
            <person name="Castanera R."/>
            <person name="Culley D."/>
            <person name="Daum C."/>
            <person name="Ezra D."/>
            <person name="Gonzalez J."/>
            <person name="Henrissat B."/>
            <person name="Kuo A."/>
            <person name="Liang C."/>
            <person name="Lipzen A."/>
            <person name="Lutzoni F."/>
            <person name="Magnuson J."/>
            <person name="Mondo S."/>
            <person name="Nolan M."/>
            <person name="Ohm R."/>
            <person name="Pangilinan J."/>
            <person name="Park H.-J."/>
            <person name="Ramirez L."/>
            <person name="Alfaro M."/>
            <person name="Sun H."/>
            <person name="Tritt A."/>
            <person name="Yoshinaga Y."/>
            <person name="Zwiers L.-H."/>
            <person name="Turgeon B."/>
            <person name="Goodwin S."/>
            <person name="Spatafora J."/>
            <person name="Crous P."/>
            <person name="Grigoriev I."/>
        </authorList>
    </citation>
    <scope>NUCLEOTIDE SEQUENCE</scope>
    <source>
        <strain evidence="1">SCOH1-5</strain>
    </source>
</reference>